<comment type="caution">
    <text evidence="8">The sequence shown here is derived from an EMBL/GenBank/DDBJ whole genome shotgun (WGS) entry which is preliminary data.</text>
</comment>
<evidence type="ECO:0000256" key="4">
    <source>
        <dbReference type="ARBA" id="ARBA00022679"/>
    </source>
</evidence>
<evidence type="ECO:0000259" key="7">
    <source>
        <dbReference type="Pfam" id="PF13508"/>
    </source>
</evidence>
<comment type="catalytic activity">
    <reaction evidence="6">
        <text>glycyl-tRNA(Gly) + acetyl-CoA = N-acetylglycyl-tRNA(Gly) + CoA + H(+)</text>
        <dbReference type="Rhea" id="RHEA:81867"/>
        <dbReference type="Rhea" id="RHEA-COMP:9683"/>
        <dbReference type="Rhea" id="RHEA-COMP:19766"/>
        <dbReference type="ChEBI" id="CHEBI:15378"/>
        <dbReference type="ChEBI" id="CHEBI:57287"/>
        <dbReference type="ChEBI" id="CHEBI:57288"/>
        <dbReference type="ChEBI" id="CHEBI:78522"/>
        <dbReference type="ChEBI" id="CHEBI:232036"/>
    </reaction>
</comment>
<keyword evidence="2" id="KW-0678">Repressor</keyword>
<dbReference type="SUPFAM" id="SSF55729">
    <property type="entry name" value="Acyl-CoA N-acyltransferases (Nat)"/>
    <property type="match status" value="1"/>
</dbReference>
<dbReference type="InterPro" id="IPR016181">
    <property type="entry name" value="Acyl_CoA_acyltransferase"/>
</dbReference>
<evidence type="ECO:0000256" key="5">
    <source>
        <dbReference type="ARBA" id="ARBA00023315"/>
    </source>
</evidence>
<evidence type="ECO:0000256" key="6">
    <source>
        <dbReference type="ARBA" id="ARBA00049880"/>
    </source>
</evidence>
<name>A0A8J6QGA9_9GAMM</name>
<keyword evidence="9" id="KW-1185">Reference proteome</keyword>
<keyword evidence="3" id="KW-1277">Toxin-antitoxin system</keyword>
<dbReference type="RefSeq" id="WP_191144487.1">
    <property type="nucleotide sequence ID" value="NZ_JACXAF010000009.1"/>
</dbReference>
<comment type="similarity">
    <text evidence="1">Belongs to the acetyltransferase family. GNAT subfamily.</text>
</comment>
<accession>A0A8J6QGA9</accession>
<dbReference type="PANTHER" id="PTHR36449">
    <property type="entry name" value="ACETYLTRANSFERASE-RELATED"/>
    <property type="match status" value="1"/>
</dbReference>
<protein>
    <submittedName>
        <fullName evidence="8">GNAT family N-acetyltransferase</fullName>
    </submittedName>
</protein>
<dbReference type="Gene3D" id="3.40.630.30">
    <property type="match status" value="1"/>
</dbReference>
<evidence type="ECO:0000313" key="8">
    <source>
        <dbReference type="EMBL" id="MBD1389379.1"/>
    </source>
</evidence>
<keyword evidence="4" id="KW-0808">Transferase</keyword>
<dbReference type="AlphaFoldDB" id="A0A8J6QGA9"/>
<organism evidence="8 9">
    <name type="scientific">Neiella litorisoli</name>
    <dbReference type="NCBI Taxonomy" id="2771431"/>
    <lineage>
        <taxon>Bacteria</taxon>
        <taxon>Pseudomonadati</taxon>
        <taxon>Pseudomonadota</taxon>
        <taxon>Gammaproteobacteria</taxon>
        <taxon>Alteromonadales</taxon>
        <taxon>Echinimonadaceae</taxon>
        <taxon>Neiella</taxon>
    </lineage>
</organism>
<dbReference type="Proteomes" id="UP000638014">
    <property type="component" value="Unassembled WGS sequence"/>
</dbReference>
<keyword evidence="5" id="KW-0012">Acyltransferase</keyword>
<evidence type="ECO:0000313" key="9">
    <source>
        <dbReference type="Proteomes" id="UP000638014"/>
    </source>
</evidence>
<dbReference type="PANTHER" id="PTHR36449:SF1">
    <property type="entry name" value="ACETYLTRANSFERASE"/>
    <property type="match status" value="1"/>
</dbReference>
<gene>
    <name evidence="8" type="ORF">IC617_08070</name>
</gene>
<evidence type="ECO:0000256" key="1">
    <source>
        <dbReference type="ARBA" id="ARBA00009342"/>
    </source>
</evidence>
<feature type="domain" description="N-acetyltransferase" evidence="7">
    <location>
        <begin position="43"/>
        <end position="146"/>
    </location>
</feature>
<dbReference type="Pfam" id="PF13508">
    <property type="entry name" value="Acetyltransf_7"/>
    <property type="match status" value="1"/>
</dbReference>
<proteinExistence type="inferred from homology"/>
<reference evidence="8" key="1">
    <citation type="submission" date="2020-09" db="EMBL/GenBank/DDBJ databases">
        <title>A novel bacterium of genus Neiella, isolated from South China Sea.</title>
        <authorList>
            <person name="Huang H."/>
            <person name="Mo K."/>
            <person name="Hu Y."/>
        </authorList>
    </citation>
    <scope>NUCLEOTIDE SEQUENCE</scope>
    <source>
        <strain evidence="8">HB171785</strain>
    </source>
</reference>
<evidence type="ECO:0000256" key="2">
    <source>
        <dbReference type="ARBA" id="ARBA00022491"/>
    </source>
</evidence>
<dbReference type="InterPro" id="IPR000182">
    <property type="entry name" value="GNAT_dom"/>
</dbReference>
<evidence type="ECO:0000256" key="3">
    <source>
        <dbReference type="ARBA" id="ARBA00022649"/>
    </source>
</evidence>
<dbReference type="EMBL" id="JACXAF010000009">
    <property type="protein sequence ID" value="MBD1389379.1"/>
    <property type="molecule type" value="Genomic_DNA"/>
</dbReference>
<dbReference type="GO" id="GO:0016747">
    <property type="term" value="F:acyltransferase activity, transferring groups other than amino-acyl groups"/>
    <property type="evidence" value="ECO:0007669"/>
    <property type="project" value="InterPro"/>
</dbReference>
<sequence>MQITQLDKTRHNREKFDCGVRALNEYLKKTARQHDRLDLSRTFVLTDQNSPQDILGFYSLSTCRIDWPELPENLRKKYPNTSMSAALIGRLAVDLKKQGQGYGGDLLIDAITNIVSSVAHLALPLIVVDAKDDKAQRYYEKFGFEPIAPSSRRLFMTVKHAKEMLDSVS</sequence>